<evidence type="ECO:0000256" key="2">
    <source>
        <dbReference type="ARBA" id="ARBA00023163"/>
    </source>
</evidence>
<dbReference type="Gene3D" id="1.10.10.1320">
    <property type="entry name" value="Anti-sigma factor, zinc-finger domain"/>
    <property type="match status" value="1"/>
</dbReference>
<comment type="caution">
    <text evidence="5">The sequence shown here is derived from an EMBL/GenBank/DDBJ whole genome shotgun (WGS) entry which is preliminary data.</text>
</comment>
<dbReference type="InterPro" id="IPR041916">
    <property type="entry name" value="Anti_sigma_zinc_sf"/>
</dbReference>
<feature type="transmembrane region" description="Helical" evidence="4">
    <location>
        <begin position="166"/>
        <end position="188"/>
    </location>
</feature>
<gene>
    <name evidence="5" type="ORF">G5C65_17710</name>
</gene>
<organism evidence="5 6">
    <name type="scientific">Streptomyces boncukensis</name>
    <dbReference type="NCBI Taxonomy" id="2711219"/>
    <lineage>
        <taxon>Bacteria</taxon>
        <taxon>Bacillati</taxon>
        <taxon>Actinomycetota</taxon>
        <taxon>Actinomycetes</taxon>
        <taxon>Kitasatosporales</taxon>
        <taxon>Streptomycetaceae</taxon>
        <taxon>Streptomyces</taxon>
    </lineage>
</organism>
<feature type="transmembrane region" description="Helical" evidence="4">
    <location>
        <begin position="125"/>
        <end position="145"/>
    </location>
</feature>
<dbReference type="AlphaFoldDB" id="A0A6G4WZX3"/>
<keyword evidence="4" id="KW-1133">Transmembrane helix</keyword>
<evidence type="ECO:0000256" key="1">
    <source>
        <dbReference type="ARBA" id="ARBA00023015"/>
    </source>
</evidence>
<evidence type="ECO:0000313" key="5">
    <source>
        <dbReference type="EMBL" id="NGO70157.1"/>
    </source>
</evidence>
<name>A0A6G4WZX3_9ACTN</name>
<feature type="region of interest" description="Disordered" evidence="3">
    <location>
        <begin position="1"/>
        <end position="20"/>
    </location>
</feature>
<dbReference type="Proteomes" id="UP000477722">
    <property type="component" value="Unassembled WGS sequence"/>
</dbReference>
<keyword evidence="6" id="KW-1185">Reference proteome</keyword>
<accession>A0A6G4WZX3</accession>
<keyword evidence="4" id="KW-0812">Transmembrane</keyword>
<feature type="transmembrane region" description="Helical" evidence="4">
    <location>
        <begin position="242"/>
        <end position="264"/>
    </location>
</feature>
<protein>
    <recommendedName>
        <fullName evidence="7">Integral membrane protein</fullName>
    </recommendedName>
</protein>
<feature type="transmembrane region" description="Helical" evidence="4">
    <location>
        <begin position="220"/>
        <end position="236"/>
    </location>
</feature>
<evidence type="ECO:0000256" key="4">
    <source>
        <dbReference type="SAM" id="Phobius"/>
    </source>
</evidence>
<keyword evidence="2" id="KW-0804">Transcription</keyword>
<proteinExistence type="predicted"/>
<evidence type="ECO:0000256" key="3">
    <source>
        <dbReference type="SAM" id="MobiDB-lite"/>
    </source>
</evidence>
<reference evidence="5 6" key="1">
    <citation type="submission" date="2020-02" db="EMBL/GenBank/DDBJ databases">
        <title>Whole-genome analyses of novel actinobacteria.</title>
        <authorList>
            <person name="Sahin N."/>
            <person name="Tatar D."/>
        </authorList>
    </citation>
    <scope>NUCLEOTIDE SEQUENCE [LARGE SCALE GENOMIC DNA]</scope>
    <source>
        <strain evidence="5 6">SB3404</strain>
    </source>
</reference>
<feature type="transmembrane region" description="Helical" evidence="4">
    <location>
        <begin position="194"/>
        <end position="213"/>
    </location>
</feature>
<keyword evidence="1" id="KW-0805">Transcription regulation</keyword>
<evidence type="ECO:0000313" key="6">
    <source>
        <dbReference type="Proteomes" id="UP000477722"/>
    </source>
</evidence>
<sequence length="277" mass="29009">MTDSTAHPPHPGAGTLRDYARGRLPSPVRETVEPHLDGCSHCRVQLAALVDHAPLDAVWRRLDLAIDAPVPGWLERQLLALRIPDHVARLMAATPALRASWLCGTVLTLVLAVLTARLAEPADTPVVYLTVAPLLPLTGVATSFGRRWDPAHEMGLVAAVCSFRLVLLRAAVVLGSCVLLTAVTSLALPRLGPVAFAWLLPSVVVTALSVLLLTRLAAPIAAVVAGSGWLAGVALTEHSEALFSAGGQSALAGLLAATVGALLLRRADFDTEKGIHP</sequence>
<keyword evidence="4" id="KW-0472">Membrane</keyword>
<dbReference type="RefSeq" id="WP_165299828.1">
    <property type="nucleotide sequence ID" value="NZ_JAAKZZ010000172.1"/>
</dbReference>
<feature type="transmembrane region" description="Helical" evidence="4">
    <location>
        <begin position="99"/>
        <end position="119"/>
    </location>
</feature>
<evidence type="ECO:0008006" key="7">
    <source>
        <dbReference type="Google" id="ProtNLM"/>
    </source>
</evidence>
<dbReference type="EMBL" id="JAAKZZ010000172">
    <property type="protein sequence ID" value="NGO70157.1"/>
    <property type="molecule type" value="Genomic_DNA"/>
</dbReference>